<dbReference type="InterPro" id="IPR001647">
    <property type="entry name" value="HTH_TetR"/>
</dbReference>
<dbReference type="EMBL" id="BSUL01000001">
    <property type="protein sequence ID" value="GMA27378.1"/>
    <property type="molecule type" value="Genomic_DNA"/>
</dbReference>
<dbReference type="RefSeq" id="WP_284229927.1">
    <property type="nucleotide sequence ID" value="NZ_BSUL01000001.1"/>
</dbReference>
<evidence type="ECO:0000256" key="1">
    <source>
        <dbReference type="ARBA" id="ARBA00023125"/>
    </source>
</evidence>
<dbReference type="SUPFAM" id="SSF46689">
    <property type="entry name" value="Homeodomain-like"/>
    <property type="match status" value="1"/>
</dbReference>
<dbReference type="GO" id="GO:0003677">
    <property type="term" value="F:DNA binding"/>
    <property type="evidence" value="ECO:0007669"/>
    <property type="project" value="UniProtKB-UniRule"/>
</dbReference>
<dbReference type="Proteomes" id="UP001157160">
    <property type="component" value="Unassembled WGS sequence"/>
</dbReference>
<sequence length="196" mass="21118">MTPRAEDPRPARTRAAILAAVGTLSERDEEITVPAIVAEAGISRSTFYTQFRDLDALAVRILTGAFAEIEALDLELRSTSSPIDAARATTAQLVAEFARRRALYASVLGSRTTTETHRAVSEAFAEQALGTMLQTAPAHLDPRIAAEYLAGGTLAVLTAWLLSDEPAPVETVQQQLLALLPTWLSSDAQPDERKHP</sequence>
<reference evidence="4 5" key="1">
    <citation type="journal article" date="2014" name="Int. J. Syst. Evol. Microbiol.">
        <title>Complete genome sequence of Corynebacterium casei LMG S-19264T (=DSM 44701T), isolated from a smear-ripened cheese.</title>
        <authorList>
            <consortium name="US DOE Joint Genome Institute (JGI-PGF)"/>
            <person name="Walter F."/>
            <person name="Albersmeier A."/>
            <person name="Kalinowski J."/>
            <person name="Ruckert C."/>
        </authorList>
    </citation>
    <scope>NUCLEOTIDE SEQUENCE [LARGE SCALE GENOMIC DNA]</scope>
    <source>
        <strain evidence="4 5">NBRC 112289</strain>
    </source>
</reference>
<accession>A0AA37UAV8</accession>
<evidence type="ECO:0000313" key="5">
    <source>
        <dbReference type="Proteomes" id="UP001157160"/>
    </source>
</evidence>
<organism evidence="4 5">
    <name type="scientific">Arenivirga flava</name>
    <dbReference type="NCBI Taxonomy" id="1930060"/>
    <lineage>
        <taxon>Bacteria</taxon>
        <taxon>Bacillati</taxon>
        <taxon>Actinomycetota</taxon>
        <taxon>Actinomycetes</taxon>
        <taxon>Micrococcales</taxon>
        <taxon>Microbacteriaceae</taxon>
        <taxon>Arenivirga</taxon>
    </lineage>
</organism>
<feature type="domain" description="HTH tetR-type" evidence="3">
    <location>
        <begin position="10"/>
        <end position="69"/>
    </location>
</feature>
<feature type="DNA-binding region" description="H-T-H motif" evidence="2">
    <location>
        <begin position="32"/>
        <end position="51"/>
    </location>
</feature>
<comment type="caution">
    <text evidence="4">The sequence shown here is derived from an EMBL/GenBank/DDBJ whole genome shotgun (WGS) entry which is preliminary data.</text>
</comment>
<dbReference type="PROSITE" id="PS50977">
    <property type="entry name" value="HTH_TETR_2"/>
    <property type="match status" value="1"/>
</dbReference>
<protein>
    <submittedName>
        <fullName evidence="4">TetR family transcriptional regulator</fullName>
    </submittedName>
</protein>
<dbReference type="InterPro" id="IPR009057">
    <property type="entry name" value="Homeodomain-like_sf"/>
</dbReference>
<dbReference type="Pfam" id="PF00440">
    <property type="entry name" value="TetR_N"/>
    <property type="match status" value="1"/>
</dbReference>
<dbReference type="Gene3D" id="1.10.357.10">
    <property type="entry name" value="Tetracycline Repressor, domain 2"/>
    <property type="match status" value="1"/>
</dbReference>
<dbReference type="AlphaFoldDB" id="A0AA37UAV8"/>
<name>A0AA37UAV8_9MICO</name>
<evidence type="ECO:0000259" key="3">
    <source>
        <dbReference type="PROSITE" id="PS50977"/>
    </source>
</evidence>
<evidence type="ECO:0000256" key="2">
    <source>
        <dbReference type="PROSITE-ProRule" id="PRU00335"/>
    </source>
</evidence>
<keyword evidence="5" id="KW-1185">Reference proteome</keyword>
<keyword evidence="1 2" id="KW-0238">DNA-binding</keyword>
<proteinExistence type="predicted"/>
<gene>
    <name evidence="4" type="ORF">GCM10025874_06310</name>
</gene>
<evidence type="ECO:0000313" key="4">
    <source>
        <dbReference type="EMBL" id="GMA27378.1"/>
    </source>
</evidence>